<dbReference type="AlphaFoldDB" id="A0A7J0D5J9"/>
<gene>
    <name evidence="1" type="ORF">Smic_79800</name>
</gene>
<dbReference type="Proteomes" id="UP000498740">
    <property type="component" value="Unassembled WGS sequence"/>
</dbReference>
<protein>
    <submittedName>
        <fullName evidence="1">Uncharacterized protein</fullName>
    </submittedName>
</protein>
<evidence type="ECO:0000313" key="1">
    <source>
        <dbReference type="EMBL" id="GFN09424.1"/>
    </source>
</evidence>
<accession>A0A7J0D5J9</accession>
<sequence>MVAPYPFTVRRAGCLRDGVGGAWRPRARHSSGRAARKVADRFDIVPRPAGALLAAGSSIIAPVPLSRPLPTADRSVVTMAGKTA</sequence>
<dbReference type="RefSeq" id="WP_158706501.1">
    <property type="nucleotide sequence ID" value="NZ_BMUG01000005.1"/>
</dbReference>
<name>A0A7J0D5J9_STRMI</name>
<organism evidence="1 2">
    <name type="scientific">Streptomyces microflavus</name>
    <name type="common">Streptomyces lipmanii</name>
    <dbReference type="NCBI Taxonomy" id="1919"/>
    <lineage>
        <taxon>Bacteria</taxon>
        <taxon>Bacillati</taxon>
        <taxon>Actinomycetota</taxon>
        <taxon>Actinomycetes</taxon>
        <taxon>Kitasatosporales</taxon>
        <taxon>Streptomycetaceae</taxon>
        <taxon>Streptomyces</taxon>
    </lineage>
</organism>
<comment type="caution">
    <text evidence="1">The sequence shown here is derived from an EMBL/GenBank/DDBJ whole genome shotgun (WGS) entry which is preliminary data.</text>
</comment>
<evidence type="ECO:0000313" key="2">
    <source>
        <dbReference type="Proteomes" id="UP000498740"/>
    </source>
</evidence>
<proteinExistence type="predicted"/>
<dbReference type="EMBL" id="BLWD01000002">
    <property type="protein sequence ID" value="GFN09424.1"/>
    <property type="molecule type" value="Genomic_DNA"/>
</dbReference>
<reference evidence="1 2" key="1">
    <citation type="submission" date="2020-05" db="EMBL/GenBank/DDBJ databases">
        <title>Whole genome shotgun sequence of Streptomyces microflavus NBRC 13062.</title>
        <authorList>
            <person name="Komaki H."/>
            <person name="Tamura T."/>
        </authorList>
    </citation>
    <scope>NUCLEOTIDE SEQUENCE [LARGE SCALE GENOMIC DNA]</scope>
    <source>
        <strain evidence="1 2">NBRC 13062</strain>
    </source>
</reference>